<gene>
    <name evidence="1" type="ORF">A7979_11390</name>
</gene>
<dbReference type="Proteomes" id="UP000192359">
    <property type="component" value="Unassembled WGS sequence"/>
</dbReference>
<name>A0A1Y1RR42_9MICC</name>
<comment type="caution">
    <text evidence="1">The sequence shown here is derived from an EMBL/GenBank/DDBJ whole genome shotgun (WGS) entry which is preliminary data.</text>
</comment>
<dbReference type="AlphaFoldDB" id="A0A1Y1RR42"/>
<keyword evidence="2" id="KW-1185">Reference proteome</keyword>
<sequence length="64" mass="7081">MAVSTTECGDLWILDNNIEGRDEEKAAERLNELQGQKVQFLIGPLSWNFGTVEAVGIIYPDGVE</sequence>
<proteinExistence type="predicted"/>
<protein>
    <submittedName>
        <fullName evidence="1">Uncharacterized protein</fullName>
    </submittedName>
</protein>
<evidence type="ECO:0000313" key="1">
    <source>
        <dbReference type="EMBL" id="ORC20208.1"/>
    </source>
</evidence>
<reference evidence="1 2" key="1">
    <citation type="submission" date="2016-05" db="EMBL/GenBank/DDBJ databases">
        <title>Draft genome sequence of a porcine commensal Rothia nasimurium.</title>
        <authorList>
            <person name="Gaiser R.A."/>
            <person name="Van Baarlen P."/>
            <person name="Wells J.M."/>
        </authorList>
    </citation>
    <scope>NUCLEOTIDE SEQUENCE [LARGE SCALE GENOMIC DNA]</scope>
    <source>
        <strain evidence="1 2">PT-32</strain>
    </source>
</reference>
<evidence type="ECO:0000313" key="2">
    <source>
        <dbReference type="Proteomes" id="UP000192359"/>
    </source>
</evidence>
<dbReference type="EMBL" id="LXWF01000016">
    <property type="protein sequence ID" value="ORC20208.1"/>
    <property type="molecule type" value="Genomic_DNA"/>
</dbReference>
<accession>A0A1Y1RR42</accession>
<organism evidence="1 2">
    <name type="scientific">Rothia nasimurium</name>
    <dbReference type="NCBI Taxonomy" id="85336"/>
    <lineage>
        <taxon>Bacteria</taxon>
        <taxon>Bacillati</taxon>
        <taxon>Actinomycetota</taxon>
        <taxon>Actinomycetes</taxon>
        <taxon>Micrococcales</taxon>
        <taxon>Micrococcaceae</taxon>
        <taxon>Rothia</taxon>
    </lineage>
</organism>